<reference evidence="1 2" key="1">
    <citation type="submission" date="2016-10" db="EMBL/GenBank/DDBJ databases">
        <authorList>
            <person name="de Groot N.N."/>
        </authorList>
    </citation>
    <scope>NUCLEOTIDE SEQUENCE [LARGE SCALE GENOMIC DNA]</scope>
    <source>
        <strain evidence="1 2">CGMCC 1.7005</strain>
    </source>
</reference>
<proteinExistence type="predicted"/>
<evidence type="ECO:0000313" key="1">
    <source>
        <dbReference type="EMBL" id="SFT75660.1"/>
    </source>
</evidence>
<protein>
    <submittedName>
        <fullName evidence="1">Uncharacterized protein</fullName>
    </submittedName>
</protein>
<sequence>MNYKNLHISIPEPCHEDWKEMIPTDKGKFCSSCAKTVIDFTNSTPEEIYQHLQKHPQTCGRIKTYHPSSLTPTPLKQLARFAAALFLVFGMSLFFYSCKMESPAADLLTLTEQEVNVHDTLTLLQDQKLDTSHYIRNFSLLDSNLSQEFSSIQSTASITKERAVELSEPYNYLEDENFILGSFIFEGEITIPHLESENSTPNHSPQITSPYIKTQYLEDSIVIVDFIGLPLEPYEKSVYTAKIEIYKNWTNLIYKQDHLIKLPLSQTQLHTTPLSPGDYHVVISIGKRTVHTSFRVNENL</sequence>
<dbReference type="RefSeq" id="WP_090249398.1">
    <property type="nucleotide sequence ID" value="NZ_FPAS01000003.1"/>
</dbReference>
<dbReference type="Proteomes" id="UP000236454">
    <property type="component" value="Unassembled WGS sequence"/>
</dbReference>
<dbReference type="OrthoDB" id="7432683at2"/>
<organism evidence="1 2">
    <name type="scientific">Lishizhenia tianjinensis</name>
    <dbReference type="NCBI Taxonomy" id="477690"/>
    <lineage>
        <taxon>Bacteria</taxon>
        <taxon>Pseudomonadati</taxon>
        <taxon>Bacteroidota</taxon>
        <taxon>Flavobacteriia</taxon>
        <taxon>Flavobacteriales</taxon>
        <taxon>Crocinitomicaceae</taxon>
        <taxon>Lishizhenia</taxon>
    </lineage>
</organism>
<accession>A0A1I7AL82</accession>
<evidence type="ECO:0000313" key="2">
    <source>
        <dbReference type="Proteomes" id="UP000236454"/>
    </source>
</evidence>
<dbReference type="STRING" id="477690.SAMN05216474_2196"/>
<name>A0A1I7AL82_9FLAO</name>
<dbReference type="AlphaFoldDB" id="A0A1I7AL82"/>
<gene>
    <name evidence="1" type="ORF">SAMN05216474_2196</name>
</gene>
<keyword evidence="2" id="KW-1185">Reference proteome</keyword>
<dbReference type="EMBL" id="FPAS01000003">
    <property type="protein sequence ID" value="SFT75660.1"/>
    <property type="molecule type" value="Genomic_DNA"/>
</dbReference>